<feature type="transmembrane region" description="Helical" evidence="2">
    <location>
        <begin position="76"/>
        <end position="94"/>
    </location>
</feature>
<feature type="region of interest" description="Disordered" evidence="1">
    <location>
        <begin position="220"/>
        <end position="243"/>
    </location>
</feature>
<keyword evidence="2" id="KW-1133">Transmembrane helix</keyword>
<feature type="region of interest" description="Disordered" evidence="1">
    <location>
        <begin position="499"/>
        <end position="535"/>
    </location>
</feature>
<dbReference type="Proteomes" id="UP001396898">
    <property type="component" value="Unassembled WGS sequence"/>
</dbReference>
<proteinExistence type="predicted"/>
<sequence length="572" mass="63437">MMQSRLAARRLLLARPLQAKGPSVARLFARQSHLTSISRPQLPFLSNPLARNKQWRYLTTERKRWLTYEIFLGAKYIVYTWAIVACLLVGYWSVQQEWLERRYPSPDEWRFITRLRFRLLRWGPDRTDTPQPNWVQIGTYAKNVLERLEDPETDGADLKELLDGGIWIDGVGNAGKDITAKSEPWRRGYYEVLVLCAKAAEKLDNHLVDTTRHIVFPAEQVFGPSNPNPKPIPPGSPSAPHEKDCEAAYEAPETFYMKILTTKGFTTKQKMDAALDYASWLDFKDLPDASAKMYEWALQLASENTLPSALPYNPQTFVLQDTRQPSANVLTTLTAIAAHKARNGDVSSALPILISILRARRALPAAGAPSSVPLEGDGQTASPWSVSNVIGVAKRLAAPPAYPPPPPTGEAPPLRDAKELCEEAGLNLYIGEIIYTAKDGSSGREDGLAWTREAADLAEEQLHKIGAESADEAAKKTCKECLHTGLENWATMVARLAKEEREKQQKSGAGTSATKSGGGWFGGLWGEGQARPDEVGRWTAEEKVVKERTRRAQEILDVLEAPKAGLGSLFWA</sequence>
<evidence type="ECO:0000313" key="4">
    <source>
        <dbReference type="Proteomes" id="UP001396898"/>
    </source>
</evidence>
<reference evidence="3 4" key="1">
    <citation type="submission" date="2023-01" db="EMBL/GenBank/DDBJ databases">
        <title>Analysis of 21 Apiospora genomes using comparative genomics revels a genus with tremendous synthesis potential of carbohydrate active enzymes and secondary metabolites.</title>
        <authorList>
            <person name="Sorensen T."/>
        </authorList>
    </citation>
    <scope>NUCLEOTIDE SEQUENCE [LARGE SCALE GENOMIC DNA]</scope>
    <source>
        <strain evidence="3 4">CBS 20057</strain>
    </source>
</reference>
<feature type="compositionally biased region" description="Gly residues" evidence="1">
    <location>
        <begin position="516"/>
        <end position="526"/>
    </location>
</feature>
<feature type="compositionally biased region" description="Low complexity" evidence="1">
    <location>
        <begin position="506"/>
        <end position="515"/>
    </location>
</feature>
<protein>
    <recommendedName>
        <fullName evidence="5">MFS maltose permease</fullName>
    </recommendedName>
</protein>
<keyword evidence="4" id="KW-1185">Reference proteome</keyword>
<gene>
    <name evidence="3" type="ORF">PG991_000310</name>
</gene>
<feature type="compositionally biased region" description="Pro residues" evidence="1">
    <location>
        <begin position="226"/>
        <end position="237"/>
    </location>
</feature>
<name>A0ABR1T242_9PEZI</name>
<organism evidence="3 4">
    <name type="scientific">Apiospora marii</name>
    <dbReference type="NCBI Taxonomy" id="335849"/>
    <lineage>
        <taxon>Eukaryota</taxon>
        <taxon>Fungi</taxon>
        <taxon>Dikarya</taxon>
        <taxon>Ascomycota</taxon>
        <taxon>Pezizomycotina</taxon>
        <taxon>Sordariomycetes</taxon>
        <taxon>Xylariomycetidae</taxon>
        <taxon>Amphisphaeriales</taxon>
        <taxon>Apiosporaceae</taxon>
        <taxon>Apiospora</taxon>
    </lineage>
</organism>
<keyword evidence="2" id="KW-0812">Transmembrane</keyword>
<evidence type="ECO:0008006" key="5">
    <source>
        <dbReference type="Google" id="ProtNLM"/>
    </source>
</evidence>
<evidence type="ECO:0000313" key="3">
    <source>
        <dbReference type="EMBL" id="KAK8040522.1"/>
    </source>
</evidence>
<accession>A0ABR1T242</accession>
<keyword evidence="2" id="KW-0472">Membrane</keyword>
<evidence type="ECO:0000256" key="1">
    <source>
        <dbReference type="SAM" id="MobiDB-lite"/>
    </source>
</evidence>
<evidence type="ECO:0000256" key="2">
    <source>
        <dbReference type="SAM" id="Phobius"/>
    </source>
</evidence>
<dbReference type="EMBL" id="JAQQWI010000001">
    <property type="protein sequence ID" value="KAK8040522.1"/>
    <property type="molecule type" value="Genomic_DNA"/>
</dbReference>
<comment type="caution">
    <text evidence="3">The sequence shown here is derived from an EMBL/GenBank/DDBJ whole genome shotgun (WGS) entry which is preliminary data.</text>
</comment>